<comment type="subcellular location">
    <subcellularLocation>
        <location evidence="1">Nucleus</location>
    </subcellularLocation>
</comment>
<name>A0A7D9H2T4_DEKBR</name>
<keyword evidence="2 5" id="KW-0853">WD repeat</keyword>
<dbReference type="AlphaFoldDB" id="A0A7D9H2T4"/>
<dbReference type="GO" id="GO:0034967">
    <property type="term" value="C:Set3 complex"/>
    <property type="evidence" value="ECO:0007669"/>
    <property type="project" value="TreeGrafter"/>
</dbReference>
<dbReference type="PANTHER" id="PTHR22846:SF2">
    <property type="entry name" value="F-BOX-LIKE_WD REPEAT-CONTAINING PROTEIN EBI"/>
    <property type="match status" value="1"/>
</dbReference>
<dbReference type="PROSITE" id="PS00678">
    <property type="entry name" value="WD_REPEATS_1"/>
    <property type="match status" value="1"/>
</dbReference>
<dbReference type="Pfam" id="PF08513">
    <property type="entry name" value="LisH"/>
    <property type="match status" value="1"/>
</dbReference>
<dbReference type="PROSITE" id="PS50896">
    <property type="entry name" value="LISH"/>
    <property type="match status" value="1"/>
</dbReference>
<proteinExistence type="predicted"/>
<evidence type="ECO:0000259" key="7">
    <source>
        <dbReference type="Pfam" id="PF08662"/>
    </source>
</evidence>
<dbReference type="Proteomes" id="UP000478008">
    <property type="component" value="Unassembled WGS sequence"/>
</dbReference>
<dbReference type="InterPro" id="IPR036322">
    <property type="entry name" value="WD40_repeat_dom_sf"/>
</dbReference>
<dbReference type="SMART" id="SM00320">
    <property type="entry name" value="WD40"/>
    <property type="match status" value="7"/>
</dbReference>
<feature type="domain" description="Translation initiation factor beta propellor-like" evidence="7">
    <location>
        <begin position="153"/>
        <end position="261"/>
    </location>
</feature>
<evidence type="ECO:0000313" key="8">
    <source>
        <dbReference type="EMBL" id="VUG20122.1"/>
    </source>
</evidence>
<dbReference type="InterPro" id="IPR001680">
    <property type="entry name" value="WD40_rpt"/>
</dbReference>
<dbReference type="EMBL" id="CABFWN010000006">
    <property type="protein sequence ID" value="VUG20122.1"/>
    <property type="molecule type" value="Genomic_DNA"/>
</dbReference>
<dbReference type="InterPro" id="IPR019775">
    <property type="entry name" value="WD40_repeat_CS"/>
</dbReference>
<dbReference type="PANTHER" id="PTHR22846">
    <property type="entry name" value="WD40 REPEAT PROTEIN"/>
    <property type="match status" value="1"/>
</dbReference>
<keyword evidence="3" id="KW-0677">Repeat</keyword>
<evidence type="ECO:0000256" key="1">
    <source>
        <dbReference type="ARBA" id="ARBA00004123"/>
    </source>
</evidence>
<accession>A0A7D9H2T4</accession>
<feature type="repeat" description="WD" evidence="5">
    <location>
        <begin position="324"/>
        <end position="365"/>
    </location>
</feature>
<gene>
    <name evidence="8" type="primary">SIF2</name>
    <name evidence="8" type="ORF">DEBR0S6_08438G</name>
</gene>
<evidence type="ECO:0000256" key="6">
    <source>
        <dbReference type="SAM" id="MobiDB-lite"/>
    </source>
</evidence>
<organism evidence="8 9">
    <name type="scientific">Dekkera bruxellensis</name>
    <name type="common">Brettanomyces custersii</name>
    <dbReference type="NCBI Taxonomy" id="5007"/>
    <lineage>
        <taxon>Eukaryota</taxon>
        <taxon>Fungi</taxon>
        <taxon>Dikarya</taxon>
        <taxon>Ascomycota</taxon>
        <taxon>Saccharomycotina</taxon>
        <taxon>Pichiomycetes</taxon>
        <taxon>Pichiales</taxon>
        <taxon>Pichiaceae</taxon>
        <taxon>Brettanomyces</taxon>
    </lineage>
</organism>
<dbReference type="SUPFAM" id="SSF50978">
    <property type="entry name" value="WD40 repeat-like"/>
    <property type="match status" value="1"/>
</dbReference>
<dbReference type="InterPro" id="IPR013979">
    <property type="entry name" value="TIF_beta_prop-like"/>
</dbReference>
<evidence type="ECO:0000256" key="4">
    <source>
        <dbReference type="ARBA" id="ARBA00023242"/>
    </source>
</evidence>
<sequence>MSLTANELNYLIWRYLQEGGLDLSAYALQDETKVDRYEKRLGSKVPLGCLVDLVQKGILYDKVNELVTKEGNAVPEDVVSLDFNLFGALKEEANKEDLKSRRLSKDTDGKSGDGKRKDGKPIVKDEEKEHDGVVDKLHEIEQIYPFTSSLTCCWSPSRVDYLIWGGVEQSAQICDLKMDNDGKLDPILKNLPHPMMSKRIVIISWSPDGKSIVTGSENGELRMWDISGSIKFIMALHHSPVLIARWSPSGSHLLTMDVTNRTIVWDSSSGRPVQSIDLDSKPEKTVGTDACWIDDYKFVIPGADYKLCVYQLGEMGSEDPIGVLSGHTGPISFVNYNPELKLLCSASEDCSIRIWRGDSTNSLQILIGHSEPITYLHWLHIKDPSQEKHWYLVSCSLDSSLRLWDFVDGKIVDLKMVGDGRPIISASLSHDESRLVTGDSQGRILLWKLSEMLKYKKAAQLDMKLDPANSMISTISWSKDDSMIAVGCTGSKSAVLRL</sequence>
<dbReference type="PROSITE" id="PS50294">
    <property type="entry name" value="WD_REPEATS_REGION"/>
    <property type="match status" value="2"/>
</dbReference>
<dbReference type="InterPro" id="IPR015943">
    <property type="entry name" value="WD40/YVTN_repeat-like_dom_sf"/>
</dbReference>
<feature type="region of interest" description="Disordered" evidence="6">
    <location>
        <begin position="97"/>
        <end position="130"/>
    </location>
</feature>
<dbReference type="InterPro" id="IPR045183">
    <property type="entry name" value="Ebi-like"/>
</dbReference>
<dbReference type="GO" id="GO:0003714">
    <property type="term" value="F:transcription corepressor activity"/>
    <property type="evidence" value="ECO:0007669"/>
    <property type="project" value="InterPro"/>
</dbReference>
<reference evidence="8 9" key="1">
    <citation type="submission" date="2019-07" db="EMBL/GenBank/DDBJ databases">
        <authorList>
            <person name="Friedrich A."/>
            <person name="Schacherer J."/>
        </authorList>
    </citation>
    <scope>NUCLEOTIDE SEQUENCE [LARGE SCALE GENOMIC DNA]</scope>
</reference>
<dbReference type="PROSITE" id="PS50082">
    <property type="entry name" value="WD_REPEATS_2"/>
    <property type="match status" value="4"/>
</dbReference>
<protein>
    <submittedName>
        <fullName evidence="8">DEBR0S6_08438g1_1</fullName>
    </submittedName>
</protein>
<dbReference type="Pfam" id="PF08662">
    <property type="entry name" value="eIF2A"/>
    <property type="match status" value="1"/>
</dbReference>
<feature type="repeat" description="WD" evidence="5">
    <location>
        <begin position="234"/>
        <end position="275"/>
    </location>
</feature>
<evidence type="ECO:0000256" key="3">
    <source>
        <dbReference type="ARBA" id="ARBA00022737"/>
    </source>
</evidence>
<dbReference type="InterPro" id="IPR006594">
    <property type="entry name" value="LisH"/>
</dbReference>
<dbReference type="Pfam" id="PF00400">
    <property type="entry name" value="WD40"/>
    <property type="match status" value="2"/>
</dbReference>
<evidence type="ECO:0000256" key="5">
    <source>
        <dbReference type="PROSITE-ProRule" id="PRU00221"/>
    </source>
</evidence>
<dbReference type="Gene3D" id="1.20.960.30">
    <property type="match status" value="1"/>
</dbReference>
<evidence type="ECO:0000256" key="2">
    <source>
        <dbReference type="ARBA" id="ARBA00022574"/>
    </source>
</evidence>
<keyword evidence="4" id="KW-0539">Nucleus</keyword>
<keyword evidence="9" id="KW-1185">Reference proteome</keyword>
<feature type="repeat" description="WD" evidence="5">
    <location>
        <begin position="203"/>
        <end position="227"/>
    </location>
</feature>
<feature type="repeat" description="WD" evidence="5">
    <location>
        <begin position="391"/>
        <end position="414"/>
    </location>
</feature>
<dbReference type="GO" id="GO:0006357">
    <property type="term" value="P:regulation of transcription by RNA polymerase II"/>
    <property type="evidence" value="ECO:0007669"/>
    <property type="project" value="TreeGrafter"/>
</dbReference>
<dbReference type="SMART" id="SM00667">
    <property type="entry name" value="LisH"/>
    <property type="match status" value="1"/>
</dbReference>
<evidence type="ECO:0000313" key="9">
    <source>
        <dbReference type="Proteomes" id="UP000478008"/>
    </source>
</evidence>
<dbReference type="Gene3D" id="2.130.10.10">
    <property type="entry name" value="YVTN repeat-like/Quinoprotein amine dehydrogenase"/>
    <property type="match status" value="1"/>
</dbReference>